<accession>A0A6J4N1Z5</accession>
<gene>
    <name evidence="2" type="ORF">AVDCRST_MAG06-487</name>
</gene>
<feature type="compositionally biased region" description="Basic residues" evidence="1">
    <location>
        <begin position="173"/>
        <end position="186"/>
    </location>
</feature>
<feature type="compositionally biased region" description="Basic residues" evidence="1">
    <location>
        <begin position="124"/>
        <end position="141"/>
    </location>
</feature>
<evidence type="ECO:0000256" key="1">
    <source>
        <dbReference type="SAM" id="MobiDB-lite"/>
    </source>
</evidence>
<feature type="region of interest" description="Disordered" evidence="1">
    <location>
        <begin position="1"/>
        <end position="230"/>
    </location>
</feature>
<name>A0A6J4N1Z5_9ACTN</name>
<protein>
    <submittedName>
        <fullName evidence="2">Integral membrane protein</fullName>
    </submittedName>
</protein>
<sequence>DPHAPGPPDPAGAAPRTAPSPPPGPADARPAPVRRLDGHDDRGHARPRPLGRPARRPGGADGVELRDDRDRRRLRRPAAVDPAAPDARPGHGGQRGGHRCRHRRHAGAGRPSRRPGRPPGDAARRRRGQRLRRGPLHRLPARPRPPGRADDGPGAPHGPLRAARAHLAGGAGARRRLAARRTRRAGHGGLCARDRSAGAHDAAVVHRRPRSGVRPGAGGRPRRRAADRQL</sequence>
<feature type="compositionally biased region" description="Basic and acidic residues" evidence="1">
    <location>
        <begin position="34"/>
        <end position="44"/>
    </location>
</feature>
<feature type="compositionally biased region" description="Basic residues" evidence="1">
    <location>
        <begin position="45"/>
        <end position="55"/>
    </location>
</feature>
<feature type="compositionally biased region" description="Basic residues" evidence="1">
    <location>
        <begin position="96"/>
        <end position="116"/>
    </location>
</feature>
<evidence type="ECO:0000313" key="2">
    <source>
        <dbReference type="EMBL" id="CAA9375763.1"/>
    </source>
</evidence>
<dbReference type="AlphaFoldDB" id="A0A6J4N1Z5"/>
<organism evidence="2">
    <name type="scientific">uncultured Nocardioides sp</name>
    <dbReference type="NCBI Taxonomy" id="198441"/>
    <lineage>
        <taxon>Bacteria</taxon>
        <taxon>Bacillati</taxon>
        <taxon>Actinomycetota</taxon>
        <taxon>Actinomycetes</taxon>
        <taxon>Propionibacteriales</taxon>
        <taxon>Nocardioidaceae</taxon>
        <taxon>Nocardioides</taxon>
        <taxon>environmental samples</taxon>
    </lineage>
</organism>
<feature type="non-terminal residue" evidence="2">
    <location>
        <position position="230"/>
    </location>
</feature>
<dbReference type="EMBL" id="CADCUP010000035">
    <property type="protein sequence ID" value="CAA9375763.1"/>
    <property type="molecule type" value="Genomic_DNA"/>
</dbReference>
<feature type="compositionally biased region" description="Pro residues" evidence="1">
    <location>
        <begin position="1"/>
        <end position="10"/>
    </location>
</feature>
<feature type="non-terminal residue" evidence="2">
    <location>
        <position position="1"/>
    </location>
</feature>
<reference evidence="2" key="1">
    <citation type="submission" date="2020-02" db="EMBL/GenBank/DDBJ databases">
        <authorList>
            <person name="Meier V. D."/>
        </authorList>
    </citation>
    <scope>NUCLEOTIDE SEQUENCE</scope>
    <source>
        <strain evidence="2">AVDCRST_MAG06</strain>
    </source>
</reference>
<feature type="compositionally biased region" description="Low complexity" evidence="1">
    <location>
        <begin position="77"/>
        <end position="87"/>
    </location>
</feature>
<proteinExistence type="predicted"/>
<feature type="compositionally biased region" description="Low complexity" evidence="1">
    <location>
        <begin position="152"/>
        <end position="168"/>
    </location>
</feature>